<evidence type="ECO:0000256" key="3">
    <source>
        <dbReference type="ARBA" id="ARBA00022692"/>
    </source>
</evidence>
<evidence type="ECO:0000256" key="4">
    <source>
        <dbReference type="ARBA" id="ARBA00022989"/>
    </source>
</evidence>
<feature type="region of interest" description="Disordered" evidence="8">
    <location>
        <begin position="169"/>
        <end position="205"/>
    </location>
</feature>
<dbReference type="InterPro" id="IPR005408">
    <property type="entry name" value="2pore_dom_K_chnl_TWIK"/>
</dbReference>
<feature type="transmembrane region" description="Helical" evidence="9">
    <location>
        <begin position="78"/>
        <end position="95"/>
    </location>
</feature>
<comment type="subcellular location">
    <subcellularLocation>
        <location evidence="1">Membrane</location>
        <topology evidence="1">Multi-pass membrane protein</topology>
    </subcellularLocation>
</comment>
<keyword evidence="12" id="KW-1185">Reference proteome</keyword>
<evidence type="ECO:0000256" key="8">
    <source>
        <dbReference type="SAM" id="MobiDB-lite"/>
    </source>
</evidence>
<dbReference type="GO" id="GO:0022841">
    <property type="term" value="F:potassium ion leak channel activity"/>
    <property type="evidence" value="ECO:0007669"/>
    <property type="project" value="TreeGrafter"/>
</dbReference>
<dbReference type="PANTHER" id="PTHR11003">
    <property type="entry name" value="POTASSIUM CHANNEL, SUBFAMILY K"/>
    <property type="match status" value="1"/>
</dbReference>
<dbReference type="PRINTS" id="PR01586">
    <property type="entry name" value="TWIKCHANNEL"/>
</dbReference>
<dbReference type="Gene3D" id="1.10.287.70">
    <property type="match status" value="1"/>
</dbReference>
<keyword evidence="3 9" id="KW-0812">Transmembrane</keyword>
<dbReference type="Pfam" id="PF07885">
    <property type="entry name" value="Ion_trans_2"/>
    <property type="match status" value="1"/>
</dbReference>
<evidence type="ECO:0000256" key="9">
    <source>
        <dbReference type="SAM" id="Phobius"/>
    </source>
</evidence>
<keyword evidence="5" id="KW-0406">Ion transport</keyword>
<evidence type="ECO:0000256" key="5">
    <source>
        <dbReference type="ARBA" id="ARBA00023065"/>
    </source>
</evidence>
<dbReference type="AlphaFoldDB" id="A0A0T6B0P6"/>
<evidence type="ECO:0000256" key="6">
    <source>
        <dbReference type="ARBA" id="ARBA00023136"/>
    </source>
</evidence>
<proteinExistence type="predicted"/>
<feature type="transmembrane region" description="Helical" evidence="9">
    <location>
        <begin position="44"/>
        <end position="66"/>
    </location>
</feature>
<dbReference type="InterPro" id="IPR003280">
    <property type="entry name" value="2pore_dom_K_chnl"/>
</dbReference>
<feature type="domain" description="Potassium channel" evidence="10">
    <location>
        <begin position="55"/>
        <end position="131"/>
    </location>
</feature>
<feature type="transmembrane region" description="Helical" evidence="9">
    <location>
        <begin position="107"/>
        <end position="131"/>
    </location>
</feature>
<keyword evidence="2" id="KW-0813">Transport</keyword>
<dbReference type="OrthoDB" id="297496at2759"/>
<protein>
    <submittedName>
        <fullName evidence="11">Ion channel</fullName>
    </submittedName>
</protein>
<reference evidence="11 12" key="1">
    <citation type="submission" date="2015-09" db="EMBL/GenBank/DDBJ databases">
        <title>Draft genome of the scarab beetle Oryctes borbonicus.</title>
        <authorList>
            <person name="Meyer J.M."/>
            <person name="Markov G.V."/>
            <person name="Baskaran P."/>
            <person name="Herrmann M."/>
            <person name="Sommer R.J."/>
            <person name="Roedelsperger C."/>
        </authorList>
    </citation>
    <scope>NUCLEOTIDE SEQUENCE [LARGE SCALE GENOMIC DNA]</scope>
    <source>
        <strain evidence="11">OB123</strain>
        <tissue evidence="11">Whole animal</tissue>
    </source>
</reference>
<dbReference type="PANTHER" id="PTHR11003:SF249">
    <property type="entry name" value="TWO PORE POTASSIUM CHANNEL PROTEIN SUP-9"/>
    <property type="match status" value="1"/>
</dbReference>
<dbReference type="EMBL" id="LJIG01016329">
    <property type="protein sequence ID" value="KRT80929.1"/>
    <property type="molecule type" value="Genomic_DNA"/>
</dbReference>
<dbReference type="InterPro" id="IPR013099">
    <property type="entry name" value="K_chnl_dom"/>
</dbReference>
<keyword evidence="7" id="KW-0407">Ion channel</keyword>
<comment type="caution">
    <text evidence="11">The sequence shown here is derived from an EMBL/GenBank/DDBJ whole genome shotgun (WGS) entry which is preliminary data.</text>
</comment>
<organism evidence="11 12">
    <name type="scientific">Oryctes borbonicus</name>
    <dbReference type="NCBI Taxonomy" id="1629725"/>
    <lineage>
        <taxon>Eukaryota</taxon>
        <taxon>Metazoa</taxon>
        <taxon>Ecdysozoa</taxon>
        <taxon>Arthropoda</taxon>
        <taxon>Hexapoda</taxon>
        <taxon>Insecta</taxon>
        <taxon>Pterygota</taxon>
        <taxon>Neoptera</taxon>
        <taxon>Endopterygota</taxon>
        <taxon>Coleoptera</taxon>
        <taxon>Polyphaga</taxon>
        <taxon>Scarabaeiformia</taxon>
        <taxon>Scarabaeidae</taxon>
        <taxon>Dynastinae</taxon>
        <taxon>Oryctes</taxon>
    </lineage>
</organism>
<evidence type="ECO:0000256" key="2">
    <source>
        <dbReference type="ARBA" id="ARBA00022448"/>
    </source>
</evidence>
<accession>A0A0T6B0P6</accession>
<dbReference type="Proteomes" id="UP000051574">
    <property type="component" value="Unassembled WGS sequence"/>
</dbReference>
<keyword evidence="4 9" id="KW-1133">Transmembrane helix</keyword>
<evidence type="ECO:0000259" key="10">
    <source>
        <dbReference type="Pfam" id="PF07885"/>
    </source>
</evidence>
<gene>
    <name evidence="11" type="ORF">AMK59_6193</name>
</gene>
<name>A0A0T6B0P6_9SCAR</name>
<evidence type="ECO:0000313" key="12">
    <source>
        <dbReference type="Proteomes" id="UP000051574"/>
    </source>
</evidence>
<evidence type="ECO:0000256" key="7">
    <source>
        <dbReference type="ARBA" id="ARBA00023303"/>
    </source>
</evidence>
<evidence type="ECO:0000313" key="11">
    <source>
        <dbReference type="EMBL" id="KRT80929.1"/>
    </source>
</evidence>
<dbReference type="GO" id="GO:0030322">
    <property type="term" value="P:stabilization of membrane potential"/>
    <property type="evidence" value="ECO:0007669"/>
    <property type="project" value="TreeGrafter"/>
</dbReference>
<dbReference type="GO" id="GO:0015271">
    <property type="term" value="F:outward rectifier potassium channel activity"/>
    <property type="evidence" value="ECO:0007669"/>
    <property type="project" value="TreeGrafter"/>
</dbReference>
<evidence type="ECO:0000256" key="1">
    <source>
        <dbReference type="ARBA" id="ARBA00004141"/>
    </source>
</evidence>
<keyword evidence="6 9" id="KW-0472">Membrane</keyword>
<dbReference type="GO" id="GO:0005886">
    <property type="term" value="C:plasma membrane"/>
    <property type="evidence" value="ECO:0007669"/>
    <property type="project" value="TreeGrafter"/>
</dbReference>
<sequence length="205" mass="23440">MCGIPLTLVLMSALVDKLLKPTMWFQHWLLKYLGNVYQPLHIKLLHLIIIVIVLLILFLAVPAFVFASIEPEWDFLDSFYYCFISLTTIGLGDYIPGDDRNQKHRAVYKIFTSCYLVVGLTFMMLTLALFYDIPQLNIGQLFKSHEALDSEKAHLATYGLGLQYGIDSKPGSDDNTHRQVVRVRSRQRDDSPSPEDPPGNDFMKQ</sequence>
<dbReference type="SUPFAM" id="SSF81324">
    <property type="entry name" value="Voltage-gated potassium channels"/>
    <property type="match status" value="1"/>
</dbReference>